<dbReference type="InterPro" id="IPR004675">
    <property type="entry name" value="AhpD_core"/>
</dbReference>
<reference evidence="5 6" key="1">
    <citation type="submission" date="2020-08" db="EMBL/GenBank/DDBJ databases">
        <title>A Genomic Blueprint of the Chicken Gut Microbiome.</title>
        <authorList>
            <person name="Gilroy R."/>
            <person name="Ravi A."/>
            <person name="Getino M."/>
            <person name="Pursley I."/>
            <person name="Horton D.L."/>
            <person name="Alikhan N.-F."/>
            <person name="Baker D."/>
            <person name="Gharbi K."/>
            <person name="Hall N."/>
            <person name="Watson M."/>
            <person name="Adriaenssens E.M."/>
            <person name="Foster-Nyarko E."/>
            <person name="Jarju S."/>
            <person name="Secka A."/>
            <person name="Antonio M."/>
            <person name="Oren A."/>
            <person name="Chaudhuri R."/>
            <person name="La Ragione R.M."/>
            <person name="Hildebrand F."/>
            <person name="Pallen M.J."/>
        </authorList>
    </citation>
    <scope>NUCLEOTIDE SEQUENCE [LARGE SCALE GENOMIC DNA]</scope>
    <source>
        <strain evidence="5 6">N37</strain>
    </source>
</reference>
<dbReference type="SUPFAM" id="SSF69118">
    <property type="entry name" value="AhpD-like"/>
    <property type="match status" value="1"/>
</dbReference>
<dbReference type="InterPro" id="IPR029032">
    <property type="entry name" value="AhpD-like"/>
</dbReference>
<evidence type="ECO:0000259" key="4">
    <source>
        <dbReference type="PROSITE" id="PS51007"/>
    </source>
</evidence>
<proteinExistence type="predicted"/>
<comment type="caution">
    <text evidence="5">The sequence shown here is derived from an EMBL/GenBank/DDBJ whole genome shotgun (WGS) entry which is preliminary data.</text>
</comment>
<dbReference type="Gene3D" id="1.20.1290.10">
    <property type="entry name" value="AhpD-like"/>
    <property type="match status" value="1"/>
</dbReference>
<evidence type="ECO:0000256" key="1">
    <source>
        <dbReference type="ARBA" id="ARBA00022723"/>
    </source>
</evidence>
<feature type="domain" description="Cytochrome c" evidence="4">
    <location>
        <begin position="49"/>
        <end position="118"/>
    </location>
</feature>
<accession>A0ABR8YUF3</accession>
<keyword evidence="2 3" id="KW-0408">Iron</keyword>
<dbReference type="RefSeq" id="WP_191740871.1">
    <property type="nucleotide sequence ID" value="NZ_JACSQB010000101.1"/>
</dbReference>
<protein>
    <submittedName>
        <fullName evidence="5">Carboxymuconolactone decarboxylase family protein</fullName>
    </submittedName>
</protein>
<dbReference type="PANTHER" id="PTHR33930:SF2">
    <property type="entry name" value="BLR3452 PROTEIN"/>
    <property type="match status" value="1"/>
</dbReference>
<keyword evidence="3" id="KW-0349">Heme</keyword>
<evidence type="ECO:0000256" key="2">
    <source>
        <dbReference type="ARBA" id="ARBA00023004"/>
    </source>
</evidence>
<name>A0ABR8YUF3_9CLOT</name>
<dbReference type="Proteomes" id="UP000627166">
    <property type="component" value="Unassembled WGS sequence"/>
</dbReference>
<dbReference type="NCBIfam" id="TIGR00778">
    <property type="entry name" value="ahpD_dom"/>
    <property type="match status" value="1"/>
</dbReference>
<dbReference type="PROSITE" id="PS51007">
    <property type="entry name" value="CYTC"/>
    <property type="match status" value="1"/>
</dbReference>
<keyword evidence="6" id="KW-1185">Reference proteome</keyword>
<sequence>MSKNPREMLNEFTSGVQAVSKTNGKEMKAFMNFLGETSKEGSIDVKTKELISIGIAVFSRCEYCIVCHAYNALKAGATPEEIMEAAMVASGFGGGPTIAYSVTLLKDSLEEFKDDFKK</sequence>
<gene>
    <name evidence="5" type="ORF">H9637_12815</name>
</gene>
<keyword evidence="1 3" id="KW-0479">Metal-binding</keyword>
<dbReference type="PANTHER" id="PTHR33930">
    <property type="entry name" value="ALKYL HYDROPEROXIDE REDUCTASE AHPD"/>
    <property type="match status" value="1"/>
</dbReference>
<dbReference type="InterPro" id="IPR003779">
    <property type="entry name" value="CMD-like"/>
</dbReference>
<evidence type="ECO:0000313" key="5">
    <source>
        <dbReference type="EMBL" id="MBD8047913.1"/>
    </source>
</evidence>
<dbReference type="Pfam" id="PF02627">
    <property type="entry name" value="CMD"/>
    <property type="match status" value="1"/>
</dbReference>
<evidence type="ECO:0000313" key="6">
    <source>
        <dbReference type="Proteomes" id="UP000627166"/>
    </source>
</evidence>
<dbReference type="EMBL" id="JACSQB010000101">
    <property type="protein sequence ID" value="MBD8047913.1"/>
    <property type="molecule type" value="Genomic_DNA"/>
</dbReference>
<evidence type="ECO:0000256" key="3">
    <source>
        <dbReference type="PROSITE-ProRule" id="PRU00433"/>
    </source>
</evidence>
<organism evidence="5 6">
    <name type="scientific">Clostridium faecium</name>
    <dbReference type="NCBI Taxonomy" id="2762223"/>
    <lineage>
        <taxon>Bacteria</taxon>
        <taxon>Bacillati</taxon>
        <taxon>Bacillota</taxon>
        <taxon>Clostridia</taxon>
        <taxon>Eubacteriales</taxon>
        <taxon>Clostridiaceae</taxon>
        <taxon>Clostridium</taxon>
    </lineage>
</organism>
<dbReference type="InterPro" id="IPR009056">
    <property type="entry name" value="Cyt_c-like_dom"/>
</dbReference>